<dbReference type="AlphaFoldDB" id="A0A160VC23"/>
<dbReference type="EMBL" id="FAXA01000246">
    <property type="protein sequence ID" value="CUV04899.1"/>
    <property type="molecule type" value="Genomic_DNA"/>
</dbReference>
<evidence type="ECO:0000313" key="1">
    <source>
        <dbReference type="EMBL" id="CUV04899.1"/>
    </source>
</evidence>
<accession>A0A160VC23</accession>
<reference evidence="1" key="1">
    <citation type="submission" date="2015-10" db="EMBL/GenBank/DDBJ databases">
        <authorList>
            <person name="Gilbert D.G."/>
        </authorList>
    </citation>
    <scope>NUCLEOTIDE SEQUENCE</scope>
</reference>
<gene>
    <name evidence="1" type="ORF">MGWOODY_Clf778</name>
</gene>
<proteinExistence type="predicted"/>
<name>A0A160VC23_9ZZZZ</name>
<sequence length="77" mass="8689">MGRKDRERFQRLRDSNPEYVGYRGKETATVQAPLSETETVVCSVCNRKRNADSDSLPEDVSTFVCLRCQEDAESSVA</sequence>
<protein>
    <submittedName>
        <fullName evidence="1">Uncharacterized protein</fullName>
    </submittedName>
</protein>
<organism evidence="1">
    <name type="scientific">hydrothermal vent metagenome</name>
    <dbReference type="NCBI Taxonomy" id="652676"/>
    <lineage>
        <taxon>unclassified sequences</taxon>
        <taxon>metagenomes</taxon>
        <taxon>ecological metagenomes</taxon>
    </lineage>
</organism>